<sequence length="83" mass="9137">SPCSCTVKKNGLDLLCEFTDQQHVSRAMVALKGTSEIIYYLKLSTQYSAQTCWILFSSDSTFVILLSTTVASLSSRNLHSALL</sequence>
<feature type="non-terminal residue" evidence="1">
    <location>
        <position position="1"/>
    </location>
</feature>
<organism evidence="1 2">
    <name type="scientific">Diploptera punctata</name>
    <name type="common">Pacific beetle cockroach</name>
    <dbReference type="NCBI Taxonomy" id="6984"/>
    <lineage>
        <taxon>Eukaryota</taxon>
        <taxon>Metazoa</taxon>
        <taxon>Ecdysozoa</taxon>
        <taxon>Arthropoda</taxon>
        <taxon>Hexapoda</taxon>
        <taxon>Insecta</taxon>
        <taxon>Pterygota</taxon>
        <taxon>Neoptera</taxon>
        <taxon>Polyneoptera</taxon>
        <taxon>Dictyoptera</taxon>
        <taxon>Blattodea</taxon>
        <taxon>Blaberoidea</taxon>
        <taxon>Blaberidae</taxon>
        <taxon>Diplopterinae</taxon>
        <taxon>Diploptera</taxon>
    </lineage>
</organism>
<feature type="non-terminal residue" evidence="1">
    <location>
        <position position="83"/>
    </location>
</feature>
<comment type="caution">
    <text evidence="1">The sequence shown here is derived from an EMBL/GenBank/DDBJ whole genome shotgun (WGS) entry which is preliminary data.</text>
</comment>
<proteinExistence type="predicted"/>
<accession>A0AAD8A4E2</accession>
<dbReference type="EMBL" id="JASPKZ010003843">
    <property type="protein sequence ID" value="KAJ9592206.1"/>
    <property type="molecule type" value="Genomic_DNA"/>
</dbReference>
<protein>
    <submittedName>
        <fullName evidence="1">Uncharacterized protein</fullName>
    </submittedName>
</protein>
<reference evidence="1" key="1">
    <citation type="journal article" date="2023" name="IScience">
        <title>Live-bearing cockroach genome reveals convergent evolutionary mechanisms linked to viviparity in insects and beyond.</title>
        <authorList>
            <person name="Fouks B."/>
            <person name="Harrison M.C."/>
            <person name="Mikhailova A.A."/>
            <person name="Marchal E."/>
            <person name="English S."/>
            <person name="Carruthers M."/>
            <person name="Jennings E.C."/>
            <person name="Chiamaka E.L."/>
            <person name="Frigard R.A."/>
            <person name="Pippel M."/>
            <person name="Attardo G.M."/>
            <person name="Benoit J.B."/>
            <person name="Bornberg-Bauer E."/>
            <person name="Tobe S.S."/>
        </authorList>
    </citation>
    <scope>NUCLEOTIDE SEQUENCE</scope>
    <source>
        <strain evidence="1">Stay&amp;Tobe</strain>
    </source>
</reference>
<dbReference type="Proteomes" id="UP001233999">
    <property type="component" value="Unassembled WGS sequence"/>
</dbReference>
<gene>
    <name evidence="1" type="ORF">L9F63_001207</name>
</gene>
<reference evidence="1" key="2">
    <citation type="submission" date="2023-05" db="EMBL/GenBank/DDBJ databases">
        <authorList>
            <person name="Fouks B."/>
        </authorList>
    </citation>
    <scope>NUCLEOTIDE SEQUENCE</scope>
    <source>
        <strain evidence="1">Stay&amp;Tobe</strain>
        <tissue evidence="1">Testes</tissue>
    </source>
</reference>
<name>A0AAD8A4E2_DIPPU</name>
<dbReference type="AlphaFoldDB" id="A0AAD8A4E2"/>
<evidence type="ECO:0000313" key="2">
    <source>
        <dbReference type="Proteomes" id="UP001233999"/>
    </source>
</evidence>
<keyword evidence="2" id="KW-1185">Reference proteome</keyword>
<evidence type="ECO:0000313" key="1">
    <source>
        <dbReference type="EMBL" id="KAJ9592206.1"/>
    </source>
</evidence>